<dbReference type="EMBL" id="CP076134">
    <property type="protein sequence ID" value="QWG15960.1"/>
    <property type="molecule type" value="Genomic_DNA"/>
</dbReference>
<evidence type="ECO:0000313" key="1">
    <source>
        <dbReference type="EMBL" id="QWG15960.1"/>
    </source>
</evidence>
<evidence type="ECO:0000313" key="2">
    <source>
        <dbReference type="Proteomes" id="UP000680839"/>
    </source>
</evidence>
<dbReference type="Proteomes" id="UP000680839">
    <property type="component" value="Chromosome"/>
</dbReference>
<reference evidence="1" key="1">
    <citation type="submission" date="2021-06" db="EMBL/GenBank/DDBJ databases">
        <title>Bradyrhizobium sp. S2-20-1 Genome sequencing.</title>
        <authorList>
            <person name="Jin L."/>
        </authorList>
    </citation>
    <scope>NUCLEOTIDE SEQUENCE</scope>
    <source>
        <strain evidence="1">S2-20-1</strain>
    </source>
</reference>
<accession>A0A975RPY0</accession>
<protein>
    <submittedName>
        <fullName evidence="1">Uncharacterized protein</fullName>
    </submittedName>
</protein>
<dbReference type="RefSeq" id="WP_215624427.1">
    <property type="nucleotide sequence ID" value="NZ_CP076134.1"/>
</dbReference>
<name>A0A975RPY0_9BRAD</name>
<gene>
    <name evidence="1" type="ORF">KMZ29_15565</name>
</gene>
<organism evidence="1 2">
    <name type="scientific">Bradyrhizobium sediminis</name>
    <dbReference type="NCBI Taxonomy" id="2840469"/>
    <lineage>
        <taxon>Bacteria</taxon>
        <taxon>Pseudomonadati</taxon>
        <taxon>Pseudomonadota</taxon>
        <taxon>Alphaproteobacteria</taxon>
        <taxon>Hyphomicrobiales</taxon>
        <taxon>Nitrobacteraceae</taxon>
        <taxon>Bradyrhizobium</taxon>
    </lineage>
</organism>
<sequence length="63" mass="7012">MSSGRYCLIRDLGLVKGGKGLRHHEVLIAFSLQAALQRIRQSHFSLGRFQPAPGLRAREILGK</sequence>
<proteinExistence type="predicted"/>
<dbReference type="AlphaFoldDB" id="A0A975RPY0"/>